<accession>A0AAV4FZ77</accession>
<dbReference type="EMBL" id="BMAT01001006">
    <property type="protein sequence ID" value="GFR78040.1"/>
    <property type="molecule type" value="Genomic_DNA"/>
</dbReference>
<comment type="caution">
    <text evidence="2">The sequence shown here is derived from an EMBL/GenBank/DDBJ whole genome shotgun (WGS) entry which is preliminary data.</text>
</comment>
<dbReference type="AlphaFoldDB" id="A0AAV4FZ77"/>
<feature type="signal peptide" evidence="1">
    <location>
        <begin position="1"/>
        <end position="21"/>
    </location>
</feature>
<evidence type="ECO:0000313" key="2">
    <source>
        <dbReference type="EMBL" id="GFR78040.1"/>
    </source>
</evidence>
<sequence>MQKFVLSVLFAFVASLSLSSANTPKSYKCVDLKDEVPCKDRIDGSYDICRACDLGFYVECADEEIKAVHSCHQVQVEGAWSKRFTFDSARNQCVLESTTCTEDKYRQ</sequence>
<dbReference type="Proteomes" id="UP000762676">
    <property type="component" value="Unassembled WGS sequence"/>
</dbReference>
<organism evidence="2 3">
    <name type="scientific">Elysia marginata</name>
    <dbReference type="NCBI Taxonomy" id="1093978"/>
    <lineage>
        <taxon>Eukaryota</taxon>
        <taxon>Metazoa</taxon>
        <taxon>Spiralia</taxon>
        <taxon>Lophotrochozoa</taxon>
        <taxon>Mollusca</taxon>
        <taxon>Gastropoda</taxon>
        <taxon>Heterobranchia</taxon>
        <taxon>Euthyneura</taxon>
        <taxon>Panpulmonata</taxon>
        <taxon>Sacoglossa</taxon>
        <taxon>Placobranchoidea</taxon>
        <taxon>Plakobranchidae</taxon>
        <taxon>Elysia</taxon>
    </lineage>
</organism>
<reference evidence="2 3" key="1">
    <citation type="journal article" date="2021" name="Elife">
        <title>Chloroplast acquisition without the gene transfer in kleptoplastic sea slugs, Plakobranchus ocellatus.</title>
        <authorList>
            <person name="Maeda T."/>
            <person name="Takahashi S."/>
            <person name="Yoshida T."/>
            <person name="Shimamura S."/>
            <person name="Takaki Y."/>
            <person name="Nagai Y."/>
            <person name="Toyoda A."/>
            <person name="Suzuki Y."/>
            <person name="Arimoto A."/>
            <person name="Ishii H."/>
            <person name="Satoh N."/>
            <person name="Nishiyama T."/>
            <person name="Hasebe M."/>
            <person name="Maruyama T."/>
            <person name="Minagawa J."/>
            <person name="Obokata J."/>
            <person name="Shigenobu S."/>
        </authorList>
    </citation>
    <scope>NUCLEOTIDE SEQUENCE [LARGE SCALE GENOMIC DNA]</scope>
</reference>
<proteinExistence type="predicted"/>
<evidence type="ECO:0008006" key="4">
    <source>
        <dbReference type="Google" id="ProtNLM"/>
    </source>
</evidence>
<evidence type="ECO:0000256" key="1">
    <source>
        <dbReference type="SAM" id="SignalP"/>
    </source>
</evidence>
<keyword evidence="3" id="KW-1185">Reference proteome</keyword>
<protein>
    <recommendedName>
        <fullName evidence="4">Chitin-binding type-2 domain-containing protein</fullName>
    </recommendedName>
</protein>
<keyword evidence="1" id="KW-0732">Signal</keyword>
<name>A0AAV4FZ77_9GAST</name>
<evidence type="ECO:0000313" key="3">
    <source>
        <dbReference type="Proteomes" id="UP000762676"/>
    </source>
</evidence>
<gene>
    <name evidence="2" type="ORF">ElyMa_000523700</name>
</gene>
<feature type="chain" id="PRO_5043808632" description="Chitin-binding type-2 domain-containing protein" evidence="1">
    <location>
        <begin position="22"/>
        <end position="107"/>
    </location>
</feature>